<organism evidence="2 3">
    <name type="scientific">Rhodococcus opacus</name>
    <name type="common">Nocardia opaca</name>
    <dbReference type="NCBI Taxonomy" id="37919"/>
    <lineage>
        <taxon>Bacteria</taxon>
        <taxon>Bacillati</taxon>
        <taxon>Actinomycetota</taxon>
        <taxon>Actinomycetes</taxon>
        <taxon>Mycobacteriales</taxon>
        <taxon>Nocardiaceae</taxon>
        <taxon>Rhodococcus</taxon>
    </lineage>
</organism>
<evidence type="ECO:0000313" key="3">
    <source>
        <dbReference type="Proteomes" id="UP000028488"/>
    </source>
</evidence>
<name>A0A076EVE8_RHOOP</name>
<dbReference type="CDD" id="cd06848">
    <property type="entry name" value="GCS_H"/>
    <property type="match status" value="1"/>
</dbReference>
<reference evidence="2 3" key="1">
    <citation type="submission" date="2014-07" db="EMBL/GenBank/DDBJ databases">
        <title>Genome Sequence of Rhodococcus opacus Strain R7, a Biodegrader of Mono- and Polycyclic Aromatic Hydrocarbons.</title>
        <authorList>
            <person name="Di Gennaro P."/>
            <person name="Zampolli J."/>
            <person name="Presti I."/>
            <person name="Cappelletti M."/>
            <person name="D'Ursi P."/>
            <person name="Orro A."/>
            <person name="Mezzelani A."/>
            <person name="Milanesi L."/>
        </authorList>
    </citation>
    <scope>NUCLEOTIDE SEQUENCE [LARGE SCALE GENOMIC DNA]</scope>
    <source>
        <strain evidence="2 3">R7</strain>
    </source>
</reference>
<dbReference type="PANTHER" id="PTHR11715:SF3">
    <property type="entry name" value="GLYCINE CLEAVAGE SYSTEM H PROTEIN-RELATED"/>
    <property type="match status" value="1"/>
</dbReference>
<sequence>MRAGKIPSDRRFTATHSWLALAPGQSFSDYPLRAGVTDTALDEIEVVGLELPAVRSTIEAGAPCALVWTSARTVVTVYAPISGLVTMTNTDALEDPRLVADDPFHRGWLFAVLPSPTSSAYGLLTPAQYANELSEAV</sequence>
<dbReference type="GO" id="GO:0005960">
    <property type="term" value="C:glycine cleavage complex"/>
    <property type="evidence" value="ECO:0007669"/>
    <property type="project" value="InterPro"/>
</dbReference>
<dbReference type="Gene3D" id="2.40.50.100">
    <property type="match status" value="1"/>
</dbReference>
<evidence type="ECO:0000256" key="1">
    <source>
        <dbReference type="ARBA" id="ARBA00022823"/>
    </source>
</evidence>
<gene>
    <name evidence="2" type="ORF">EP51_33840</name>
</gene>
<dbReference type="PANTHER" id="PTHR11715">
    <property type="entry name" value="GLYCINE CLEAVAGE SYSTEM H PROTEIN"/>
    <property type="match status" value="1"/>
</dbReference>
<dbReference type="InterPro" id="IPR002930">
    <property type="entry name" value="GCV_H"/>
</dbReference>
<dbReference type="eggNOG" id="COG0509">
    <property type="taxonomic scope" value="Bacteria"/>
</dbReference>
<dbReference type="AlphaFoldDB" id="A0A076EVE8"/>
<dbReference type="InterPro" id="IPR033753">
    <property type="entry name" value="GCV_H/Fam206"/>
</dbReference>
<keyword evidence="1" id="KW-0450">Lipoyl</keyword>
<proteinExistence type="predicted"/>
<dbReference type="InterPro" id="IPR011053">
    <property type="entry name" value="Single_hybrid_motif"/>
</dbReference>
<protein>
    <submittedName>
        <fullName evidence="2">Glycine cleavage system protein H</fullName>
    </submittedName>
</protein>
<dbReference type="GO" id="GO:0009249">
    <property type="term" value="P:protein lipoylation"/>
    <property type="evidence" value="ECO:0007669"/>
    <property type="project" value="TreeGrafter"/>
</dbReference>
<accession>A0A076EVE8</accession>
<evidence type="ECO:0000313" key="2">
    <source>
        <dbReference type="EMBL" id="AII09358.1"/>
    </source>
</evidence>
<dbReference type="SUPFAM" id="SSF51230">
    <property type="entry name" value="Single hybrid motif"/>
    <property type="match status" value="1"/>
</dbReference>
<dbReference type="Pfam" id="PF01597">
    <property type="entry name" value="GCV_H"/>
    <property type="match status" value="1"/>
</dbReference>
<dbReference type="EMBL" id="CP008947">
    <property type="protein sequence ID" value="AII09358.1"/>
    <property type="molecule type" value="Genomic_DNA"/>
</dbReference>
<dbReference type="Proteomes" id="UP000028488">
    <property type="component" value="Chromosome"/>
</dbReference>
<dbReference type="RefSeq" id="WP_112301883.1">
    <property type="nucleotide sequence ID" value="NZ_CP008947.1"/>
</dbReference>
<dbReference type="GO" id="GO:0005737">
    <property type="term" value="C:cytoplasm"/>
    <property type="evidence" value="ECO:0007669"/>
    <property type="project" value="TreeGrafter"/>
</dbReference>
<dbReference type="GO" id="GO:0019464">
    <property type="term" value="P:glycine decarboxylation via glycine cleavage system"/>
    <property type="evidence" value="ECO:0007669"/>
    <property type="project" value="InterPro"/>
</dbReference>